<gene>
    <name evidence="10" type="ORF">SAMN02910291_02519</name>
</gene>
<evidence type="ECO:0000256" key="4">
    <source>
        <dbReference type="ARBA" id="ARBA00022605"/>
    </source>
</evidence>
<comment type="pathway">
    <text evidence="1 8">Amino-acid biosynthesis; L-histidine biosynthesis; L-histidine from 5-phospho-alpha-D-ribose 1-diphosphate: step 8/9.</text>
</comment>
<dbReference type="GO" id="GO:0005737">
    <property type="term" value="C:cytoplasm"/>
    <property type="evidence" value="ECO:0007669"/>
    <property type="project" value="TreeGrafter"/>
</dbReference>
<dbReference type="Pfam" id="PF02811">
    <property type="entry name" value="PHP"/>
    <property type="match status" value="1"/>
</dbReference>
<organism evidence="10 11">
    <name type="scientific">Desulfovibrio desulfuricans</name>
    <dbReference type="NCBI Taxonomy" id="876"/>
    <lineage>
        <taxon>Bacteria</taxon>
        <taxon>Pseudomonadati</taxon>
        <taxon>Thermodesulfobacteriota</taxon>
        <taxon>Desulfovibrionia</taxon>
        <taxon>Desulfovibrionales</taxon>
        <taxon>Desulfovibrionaceae</taxon>
        <taxon>Desulfovibrio</taxon>
    </lineage>
</organism>
<evidence type="ECO:0000256" key="2">
    <source>
        <dbReference type="ARBA" id="ARBA00009152"/>
    </source>
</evidence>
<keyword evidence="5 8" id="KW-0378">Hydrolase</keyword>
<dbReference type="PANTHER" id="PTHR21039">
    <property type="entry name" value="HISTIDINOL PHOSPHATASE-RELATED"/>
    <property type="match status" value="1"/>
</dbReference>
<dbReference type="AlphaFoldDB" id="A0AA94HUR2"/>
<dbReference type="OMA" id="FADHCNV"/>
<proteinExistence type="inferred from homology"/>
<dbReference type="EMBL" id="FPIW01000065">
    <property type="protein sequence ID" value="SFW68745.1"/>
    <property type="molecule type" value="Genomic_DNA"/>
</dbReference>
<evidence type="ECO:0000313" key="10">
    <source>
        <dbReference type="EMBL" id="SFW68745.1"/>
    </source>
</evidence>
<keyword evidence="6 8" id="KW-0368">Histidine biosynthesis</keyword>
<keyword evidence="4 8" id="KW-0028">Amino-acid biosynthesis</keyword>
<dbReference type="PANTHER" id="PTHR21039:SF0">
    <property type="entry name" value="HISTIDINOL-PHOSPHATASE"/>
    <property type="match status" value="1"/>
</dbReference>
<sequence>MKHGLTDMRILPYSGRERATPRVVFVRALAYAQTMIRADLHNHTLAAHGQDTVNDMYKAASKRHVDWYGLSEHSPLPPGYSCPLYKGDLNVTFPAYVEAVLALKDNALPGGPRVLLGMELDWLPVNMGWMESLLGRYPFDYVIGGLHFVHDVPIGSPRSWGEGLALPERFARYEAYYEEMARLAASGFVDVVAHPDFIKVCCYDDFQDWLRQPGSLDIVARALEAMRQQDVAMEVSSAGLRKAFHEPYPGPAIMGLAADLGLDICFGSDAHAAAETVSHFDDLARYARSYGFSRNRIAVGRERRWLEF</sequence>
<dbReference type="EC" id="3.1.3.15" evidence="3 8"/>
<reference evidence="11" key="1">
    <citation type="submission" date="2016-11" db="EMBL/GenBank/DDBJ databases">
        <authorList>
            <person name="Jaros S."/>
            <person name="Januszkiewicz K."/>
            <person name="Wedrychowicz H."/>
        </authorList>
    </citation>
    <scope>NUCLEOTIDE SEQUENCE [LARGE SCALE GENOMIC DNA]</scope>
    <source>
        <strain evidence="11">DSM 7057</strain>
    </source>
</reference>
<evidence type="ECO:0000313" key="11">
    <source>
        <dbReference type="Proteomes" id="UP000182680"/>
    </source>
</evidence>
<dbReference type="InterPro" id="IPR010140">
    <property type="entry name" value="Histidinol_P_phosphatase_HisJ"/>
</dbReference>
<comment type="similarity">
    <text evidence="2 8">Belongs to the PHP hydrolase family. HisK subfamily.</text>
</comment>
<evidence type="ECO:0000259" key="9">
    <source>
        <dbReference type="Pfam" id="PF02811"/>
    </source>
</evidence>
<evidence type="ECO:0000256" key="5">
    <source>
        <dbReference type="ARBA" id="ARBA00022801"/>
    </source>
</evidence>
<comment type="catalytic activity">
    <reaction evidence="7 8">
        <text>L-histidinol phosphate + H2O = L-histidinol + phosphate</text>
        <dbReference type="Rhea" id="RHEA:14465"/>
        <dbReference type="ChEBI" id="CHEBI:15377"/>
        <dbReference type="ChEBI" id="CHEBI:43474"/>
        <dbReference type="ChEBI" id="CHEBI:57699"/>
        <dbReference type="ChEBI" id="CHEBI:57980"/>
        <dbReference type="EC" id="3.1.3.15"/>
    </reaction>
</comment>
<dbReference type="Proteomes" id="UP000182680">
    <property type="component" value="Unassembled WGS sequence"/>
</dbReference>
<dbReference type="SUPFAM" id="SSF89550">
    <property type="entry name" value="PHP domain-like"/>
    <property type="match status" value="1"/>
</dbReference>
<dbReference type="Gene3D" id="3.20.20.140">
    <property type="entry name" value="Metal-dependent hydrolases"/>
    <property type="match status" value="1"/>
</dbReference>
<dbReference type="GO" id="GO:0000105">
    <property type="term" value="P:L-histidine biosynthetic process"/>
    <property type="evidence" value="ECO:0007669"/>
    <property type="project" value="UniProtKB-UniRule"/>
</dbReference>
<comment type="caution">
    <text evidence="10">The sequence shown here is derived from an EMBL/GenBank/DDBJ whole genome shotgun (WGS) entry which is preliminary data.</text>
</comment>
<evidence type="ECO:0000256" key="7">
    <source>
        <dbReference type="ARBA" id="ARBA00049158"/>
    </source>
</evidence>
<name>A0AA94HUR2_DESDE</name>
<dbReference type="CDD" id="cd12110">
    <property type="entry name" value="PHP_HisPPase_Hisj_like"/>
    <property type="match status" value="1"/>
</dbReference>
<evidence type="ECO:0000256" key="8">
    <source>
        <dbReference type="RuleBase" id="RU366003"/>
    </source>
</evidence>
<protein>
    <recommendedName>
        <fullName evidence="3 8">Histidinol-phosphatase</fullName>
        <shortName evidence="8">HolPase</shortName>
        <ecNumber evidence="3 8">3.1.3.15</ecNumber>
    </recommendedName>
</protein>
<dbReference type="NCBIfam" id="TIGR01856">
    <property type="entry name" value="hisJ_fam"/>
    <property type="match status" value="1"/>
</dbReference>
<evidence type="ECO:0000256" key="1">
    <source>
        <dbReference type="ARBA" id="ARBA00004970"/>
    </source>
</evidence>
<dbReference type="GO" id="GO:0004401">
    <property type="term" value="F:histidinol-phosphatase activity"/>
    <property type="evidence" value="ECO:0007669"/>
    <property type="project" value="UniProtKB-UniRule"/>
</dbReference>
<dbReference type="InterPro" id="IPR004013">
    <property type="entry name" value="PHP_dom"/>
</dbReference>
<accession>A0AA94HUR2</accession>
<feature type="domain" description="PHP" evidence="9">
    <location>
        <begin position="39"/>
        <end position="237"/>
    </location>
</feature>
<evidence type="ECO:0000256" key="3">
    <source>
        <dbReference type="ARBA" id="ARBA00013085"/>
    </source>
</evidence>
<dbReference type="InterPro" id="IPR016195">
    <property type="entry name" value="Pol/histidinol_Pase-like"/>
</dbReference>
<evidence type="ECO:0000256" key="6">
    <source>
        <dbReference type="ARBA" id="ARBA00023102"/>
    </source>
</evidence>